<dbReference type="GO" id="GO:0008270">
    <property type="term" value="F:zinc ion binding"/>
    <property type="evidence" value="ECO:0007669"/>
    <property type="project" value="TreeGrafter"/>
</dbReference>
<sequence>MAPSAVEIPLPIPKSFSTPTSTPQPAEKAELKSPSSPLPEVKTFDASTCSVDELVSALRAAGGLVIRGLLNEQELASLEKDTRPWLDKDTAWDDGDFFPQETRRAFGMVSKSRTFAERIVANPLWLGVTDALLTSTLQANWIGDKNEVSVSRPQLNNTIVFSIGPGARDQALHRDDAIHHVYHPATATHEIGRDAGIGFFVAGKKTTKRNGATRFIPGSHLWDYAAGPPSESQTFYAELEPGDGFMVLSGCFHGGSANKTDQPNENGEVVPEERLVYSTFMTRGYLRQEENQYLVNPVEKVRELPESLQELVGYGLSKPFLGWVDLKDPIDEYCPNCDNHFVIDAVTPKAALKVESEDTRVDARMIKDERVKQSNEQSIFDLKGGTERLG</sequence>
<evidence type="ECO:0000313" key="3">
    <source>
        <dbReference type="Proteomes" id="UP000054466"/>
    </source>
</evidence>
<dbReference type="EMBL" id="KN847042">
    <property type="protein sequence ID" value="KIW29498.1"/>
    <property type="molecule type" value="Genomic_DNA"/>
</dbReference>
<dbReference type="InterPro" id="IPR008775">
    <property type="entry name" value="Phytyl_CoA_dOase-like"/>
</dbReference>
<feature type="compositionally biased region" description="Polar residues" evidence="1">
    <location>
        <begin position="15"/>
        <end position="24"/>
    </location>
</feature>
<dbReference type="OrthoDB" id="445007at2759"/>
<dbReference type="RefSeq" id="XP_016249714.1">
    <property type="nucleotide sequence ID" value="XM_016392195.1"/>
</dbReference>
<protein>
    <recommendedName>
        <fullName evidence="4">Phytanoyl-CoA dioxygenase</fullName>
    </recommendedName>
</protein>
<dbReference type="AlphaFoldDB" id="A0A0D2CEJ0"/>
<dbReference type="PANTHER" id="PTHR28082:SF2">
    <property type="entry name" value="CHY-TYPE DOMAIN-CONTAINING PROTEIN"/>
    <property type="match status" value="1"/>
</dbReference>
<dbReference type="Gene3D" id="2.60.120.620">
    <property type="entry name" value="q2cbj1_9rhob like domain"/>
    <property type="match status" value="1"/>
</dbReference>
<reference evidence="2 3" key="1">
    <citation type="submission" date="2015-01" db="EMBL/GenBank/DDBJ databases">
        <title>The Genome Sequence of Cladophialophora immunda CBS83496.</title>
        <authorList>
            <consortium name="The Broad Institute Genomics Platform"/>
            <person name="Cuomo C."/>
            <person name="de Hoog S."/>
            <person name="Gorbushina A."/>
            <person name="Stielow B."/>
            <person name="Teixiera M."/>
            <person name="Abouelleil A."/>
            <person name="Chapman S.B."/>
            <person name="Priest M."/>
            <person name="Young S.K."/>
            <person name="Wortman J."/>
            <person name="Nusbaum C."/>
            <person name="Birren B."/>
        </authorList>
    </citation>
    <scope>NUCLEOTIDE SEQUENCE [LARGE SCALE GENOMIC DNA]</scope>
    <source>
        <strain evidence="2 3">CBS 83496</strain>
    </source>
</reference>
<name>A0A0D2CEJ0_9EURO</name>
<gene>
    <name evidence="2" type="ORF">PV07_05311</name>
</gene>
<organism evidence="2 3">
    <name type="scientific">Cladophialophora immunda</name>
    <dbReference type="NCBI Taxonomy" id="569365"/>
    <lineage>
        <taxon>Eukaryota</taxon>
        <taxon>Fungi</taxon>
        <taxon>Dikarya</taxon>
        <taxon>Ascomycota</taxon>
        <taxon>Pezizomycotina</taxon>
        <taxon>Eurotiomycetes</taxon>
        <taxon>Chaetothyriomycetidae</taxon>
        <taxon>Chaetothyriales</taxon>
        <taxon>Herpotrichiellaceae</taxon>
        <taxon>Cladophialophora</taxon>
    </lineage>
</organism>
<dbReference type="HOGENOM" id="CLU_047725_0_1_1"/>
<evidence type="ECO:0008006" key="4">
    <source>
        <dbReference type="Google" id="ProtNLM"/>
    </source>
</evidence>
<dbReference type="GO" id="GO:0045041">
    <property type="term" value="P:protein import into mitochondrial intermembrane space"/>
    <property type="evidence" value="ECO:0007669"/>
    <property type="project" value="TreeGrafter"/>
</dbReference>
<dbReference type="Pfam" id="PF05721">
    <property type="entry name" value="PhyH"/>
    <property type="match status" value="1"/>
</dbReference>
<dbReference type="GO" id="GO:0005758">
    <property type="term" value="C:mitochondrial intermembrane space"/>
    <property type="evidence" value="ECO:0007669"/>
    <property type="project" value="TreeGrafter"/>
</dbReference>
<dbReference type="SUPFAM" id="SSF51197">
    <property type="entry name" value="Clavaminate synthase-like"/>
    <property type="match status" value="1"/>
</dbReference>
<dbReference type="InterPro" id="IPR052604">
    <property type="entry name" value="Mito_Tim_assembly_helper"/>
</dbReference>
<feature type="region of interest" description="Disordered" evidence="1">
    <location>
        <begin position="1"/>
        <end position="39"/>
    </location>
</feature>
<dbReference type="VEuPathDB" id="FungiDB:PV07_05311"/>
<dbReference type="STRING" id="569365.A0A0D2CEJ0"/>
<proteinExistence type="predicted"/>
<dbReference type="GeneID" id="27344505"/>
<evidence type="ECO:0000313" key="2">
    <source>
        <dbReference type="EMBL" id="KIW29498.1"/>
    </source>
</evidence>
<accession>A0A0D2CEJ0</accession>
<keyword evidence="3" id="KW-1185">Reference proteome</keyword>
<dbReference type="PANTHER" id="PTHR28082">
    <property type="entry name" value="ZINC FINGER PROTEIN"/>
    <property type="match status" value="1"/>
</dbReference>
<evidence type="ECO:0000256" key="1">
    <source>
        <dbReference type="SAM" id="MobiDB-lite"/>
    </source>
</evidence>
<dbReference type="Proteomes" id="UP000054466">
    <property type="component" value="Unassembled WGS sequence"/>
</dbReference>